<organism evidence="1">
    <name type="scientific">Anopheles sinensis</name>
    <name type="common">Mosquito</name>
    <dbReference type="NCBI Taxonomy" id="74873"/>
    <lineage>
        <taxon>Eukaryota</taxon>
        <taxon>Metazoa</taxon>
        <taxon>Ecdysozoa</taxon>
        <taxon>Arthropoda</taxon>
        <taxon>Hexapoda</taxon>
        <taxon>Insecta</taxon>
        <taxon>Pterygota</taxon>
        <taxon>Neoptera</taxon>
        <taxon>Endopterygota</taxon>
        <taxon>Diptera</taxon>
        <taxon>Nematocera</taxon>
        <taxon>Culicoidea</taxon>
        <taxon>Culicidae</taxon>
        <taxon>Anophelinae</taxon>
        <taxon>Anopheles</taxon>
    </lineage>
</organism>
<name>A0A084W4T1_ANOSI</name>
<evidence type="ECO:0000313" key="2">
    <source>
        <dbReference type="EnsemblMetazoa" id="ASIC013060-PA"/>
    </source>
</evidence>
<sequence length="80" mass="9059">MVLESKAIAAGKGFDRVKKARMEAIETLEVKEARREEVEELLLLQGHPVGVPSHRRYNVIKGKEKVSLVDRLNSGRRVVH</sequence>
<reference evidence="1 3" key="1">
    <citation type="journal article" date="2014" name="BMC Genomics">
        <title>Genome sequence of Anopheles sinensis provides insight into genetics basis of mosquito competence for malaria parasites.</title>
        <authorList>
            <person name="Zhou D."/>
            <person name="Zhang D."/>
            <person name="Ding G."/>
            <person name="Shi L."/>
            <person name="Hou Q."/>
            <person name="Ye Y."/>
            <person name="Xu Y."/>
            <person name="Zhou H."/>
            <person name="Xiong C."/>
            <person name="Li S."/>
            <person name="Yu J."/>
            <person name="Hong S."/>
            <person name="Yu X."/>
            <person name="Zou P."/>
            <person name="Chen C."/>
            <person name="Chang X."/>
            <person name="Wang W."/>
            <person name="Lv Y."/>
            <person name="Sun Y."/>
            <person name="Ma L."/>
            <person name="Shen B."/>
            <person name="Zhu C."/>
        </authorList>
    </citation>
    <scope>NUCLEOTIDE SEQUENCE [LARGE SCALE GENOMIC DNA]</scope>
</reference>
<reference evidence="2" key="2">
    <citation type="submission" date="2020-05" db="UniProtKB">
        <authorList>
            <consortium name="EnsemblMetazoa"/>
        </authorList>
    </citation>
    <scope>IDENTIFICATION</scope>
</reference>
<dbReference type="EnsemblMetazoa" id="ASIC013060-RA">
    <property type="protein sequence ID" value="ASIC013060-PA"/>
    <property type="gene ID" value="ASIC013060"/>
</dbReference>
<proteinExistence type="predicted"/>
<keyword evidence="3" id="KW-1185">Reference proteome</keyword>
<gene>
    <name evidence="1" type="ORF">ZHAS_00013060</name>
</gene>
<dbReference type="EMBL" id="KE525299">
    <property type="protein sequence ID" value="KFB45225.1"/>
    <property type="molecule type" value="Genomic_DNA"/>
</dbReference>
<protein>
    <submittedName>
        <fullName evidence="1 2">Uncharacterized protein</fullName>
    </submittedName>
</protein>
<evidence type="ECO:0000313" key="3">
    <source>
        <dbReference type="Proteomes" id="UP000030765"/>
    </source>
</evidence>
<dbReference type="AlphaFoldDB" id="A0A084W4T1"/>
<dbReference type="VEuPathDB" id="VectorBase:ASIC013060"/>
<dbReference type="EMBL" id="ATLV01020381">
    <property type="status" value="NOT_ANNOTATED_CDS"/>
    <property type="molecule type" value="Genomic_DNA"/>
</dbReference>
<dbReference type="Proteomes" id="UP000030765">
    <property type="component" value="Unassembled WGS sequence"/>
</dbReference>
<accession>A0A084W4T1</accession>
<evidence type="ECO:0000313" key="1">
    <source>
        <dbReference type="EMBL" id="KFB45225.1"/>
    </source>
</evidence>